<proteinExistence type="predicted"/>
<evidence type="ECO:0000256" key="1">
    <source>
        <dbReference type="SAM" id="MobiDB-lite"/>
    </source>
</evidence>
<evidence type="ECO:0000313" key="3">
    <source>
        <dbReference type="Proteomes" id="UP000257109"/>
    </source>
</evidence>
<gene>
    <name evidence="2" type="ORF">CR513_49940</name>
</gene>
<feature type="compositionally biased region" description="Basic and acidic residues" evidence="1">
    <location>
        <begin position="101"/>
        <end position="111"/>
    </location>
</feature>
<sequence length="133" mass="15519">MEEEASGKESTLIFGKPFLMTTRTKIDVHAETLPMEFRDTLVQFNIFEARKHPVDGPNLRSFFSRTQCSQLWLSVKSDDVESERWSVNSSRHWPSCPRQRLSRDDVSRDNPARSQLSADRRYREGLSLSQTRK</sequence>
<comment type="caution">
    <text evidence="2">The sequence shown here is derived from an EMBL/GenBank/DDBJ whole genome shotgun (WGS) entry which is preliminary data.</text>
</comment>
<organism evidence="2 3">
    <name type="scientific">Mucuna pruriens</name>
    <name type="common">Velvet bean</name>
    <name type="synonym">Dolichos pruriens</name>
    <dbReference type="NCBI Taxonomy" id="157652"/>
    <lineage>
        <taxon>Eukaryota</taxon>
        <taxon>Viridiplantae</taxon>
        <taxon>Streptophyta</taxon>
        <taxon>Embryophyta</taxon>
        <taxon>Tracheophyta</taxon>
        <taxon>Spermatophyta</taxon>
        <taxon>Magnoliopsida</taxon>
        <taxon>eudicotyledons</taxon>
        <taxon>Gunneridae</taxon>
        <taxon>Pentapetalae</taxon>
        <taxon>rosids</taxon>
        <taxon>fabids</taxon>
        <taxon>Fabales</taxon>
        <taxon>Fabaceae</taxon>
        <taxon>Papilionoideae</taxon>
        <taxon>50 kb inversion clade</taxon>
        <taxon>NPAAA clade</taxon>
        <taxon>indigoferoid/millettioid clade</taxon>
        <taxon>Phaseoleae</taxon>
        <taxon>Mucuna</taxon>
    </lineage>
</organism>
<reference evidence="2" key="1">
    <citation type="submission" date="2018-05" db="EMBL/GenBank/DDBJ databases">
        <title>Draft genome of Mucuna pruriens seed.</title>
        <authorList>
            <person name="Nnadi N.E."/>
            <person name="Vos R."/>
            <person name="Hasami M.H."/>
            <person name="Devisetty U.K."/>
            <person name="Aguiy J.C."/>
        </authorList>
    </citation>
    <scope>NUCLEOTIDE SEQUENCE [LARGE SCALE GENOMIC DNA]</scope>
    <source>
        <strain evidence="2">JCA_2017</strain>
    </source>
</reference>
<feature type="non-terminal residue" evidence="2">
    <location>
        <position position="1"/>
    </location>
</feature>
<name>A0A371EXQ1_MUCPR</name>
<keyword evidence="3" id="KW-1185">Reference proteome</keyword>
<evidence type="ECO:0000313" key="2">
    <source>
        <dbReference type="EMBL" id="RDX70786.1"/>
    </source>
</evidence>
<dbReference type="EMBL" id="QJKJ01011570">
    <property type="protein sequence ID" value="RDX70786.1"/>
    <property type="molecule type" value="Genomic_DNA"/>
</dbReference>
<dbReference type="OrthoDB" id="1744168at2759"/>
<dbReference type="Proteomes" id="UP000257109">
    <property type="component" value="Unassembled WGS sequence"/>
</dbReference>
<feature type="region of interest" description="Disordered" evidence="1">
    <location>
        <begin position="87"/>
        <end position="133"/>
    </location>
</feature>
<protein>
    <submittedName>
        <fullName evidence="2">Uncharacterized protein</fullName>
    </submittedName>
</protein>
<accession>A0A371EXQ1</accession>
<dbReference type="AlphaFoldDB" id="A0A371EXQ1"/>